<name>A0A1E3GWW6_9HYPH</name>
<dbReference type="GO" id="GO:0000270">
    <property type="term" value="P:peptidoglycan metabolic process"/>
    <property type="evidence" value="ECO:0007669"/>
    <property type="project" value="InterPro"/>
</dbReference>
<accession>A0A1E3GWW6</accession>
<dbReference type="GO" id="GO:0016020">
    <property type="term" value="C:membrane"/>
    <property type="evidence" value="ECO:0007669"/>
    <property type="project" value="InterPro"/>
</dbReference>
<dbReference type="PANTHER" id="PTHR37423:SF2">
    <property type="entry name" value="MEMBRANE-BOUND LYTIC MUREIN TRANSGLYCOSYLASE C"/>
    <property type="match status" value="1"/>
</dbReference>
<dbReference type="GO" id="GO:0008933">
    <property type="term" value="F:peptidoglycan lytic transglycosylase activity"/>
    <property type="evidence" value="ECO:0007669"/>
    <property type="project" value="InterPro"/>
</dbReference>
<comment type="similarity">
    <text evidence="1">Belongs to the transglycosylase Slt family.</text>
</comment>
<evidence type="ECO:0000256" key="3">
    <source>
        <dbReference type="SAM" id="MobiDB-lite"/>
    </source>
</evidence>
<evidence type="ECO:0000313" key="5">
    <source>
        <dbReference type="EMBL" id="ODN68547.1"/>
    </source>
</evidence>
<dbReference type="PROSITE" id="PS00922">
    <property type="entry name" value="TRANSGLYCOSYLASE"/>
    <property type="match status" value="1"/>
</dbReference>
<dbReference type="CDD" id="cd00254">
    <property type="entry name" value="LT-like"/>
    <property type="match status" value="1"/>
</dbReference>
<keyword evidence="5" id="KW-0456">Lyase</keyword>
<evidence type="ECO:0000256" key="1">
    <source>
        <dbReference type="ARBA" id="ARBA00007734"/>
    </source>
</evidence>
<organism evidence="5 6">
    <name type="scientific">Methylobrevis pamukkalensis</name>
    <dbReference type="NCBI Taxonomy" id="1439726"/>
    <lineage>
        <taxon>Bacteria</taxon>
        <taxon>Pseudomonadati</taxon>
        <taxon>Pseudomonadota</taxon>
        <taxon>Alphaproteobacteria</taxon>
        <taxon>Hyphomicrobiales</taxon>
        <taxon>Pleomorphomonadaceae</taxon>
        <taxon>Methylobrevis</taxon>
    </lineage>
</organism>
<protein>
    <submittedName>
        <fullName evidence="5">Soluble lytic murein transglycosylase</fullName>
        <ecNumber evidence="5">4.2.2.-</ecNumber>
    </submittedName>
</protein>
<dbReference type="Proteomes" id="UP000094622">
    <property type="component" value="Unassembled WGS sequence"/>
</dbReference>
<evidence type="ECO:0000259" key="4">
    <source>
        <dbReference type="Pfam" id="PF01464"/>
    </source>
</evidence>
<dbReference type="SUPFAM" id="SSF53955">
    <property type="entry name" value="Lysozyme-like"/>
    <property type="match status" value="1"/>
</dbReference>
<feature type="region of interest" description="Disordered" evidence="3">
    <location>
        <begin position="616"/>
        <end position="635"/>
    </location>
</feature>
<keyword evidence="6" id="KW-1185">Reference proteome</keyword>
<dbReference type="EC" id="4.2.2.-" evidence="5"/>
<feature type="domain" description="Transglycosylase SLT" evidence="4">
    <location>
        <begin position="214"/>
        <end position="306"/>
    </location>
</feature>
<sequence length="635" mass="64632">MIQALEDELAATKQTDLERRISIALRKAGAEATVTEKNRIREIVTAIAEEEEARRRAADAEEETQRRLEELSEETKRRVEDAWRESEGLTKDFFGGMLQDIRAGATGMDALTSAVDRFAARLLDLAIEDVFSALFDPEGKGGSKVLSGIAGLFSGKSTKTDAATASGAVPGAAPVIPVARAALAPLAGDAVRAAVPFPDSVERWRGDVAAAVAGTRVPTDVALAVMAQESRGNPNARSPVGAGGLMQLMPGTASDLGVGNVFDPAQNIVGGTRYLDQMMGRYDGNLQKSLVAYNWGPGNADKWGGDLSKLPAETQGYLDAVGERLGTTAEGLATFGQGLGDANDGLTRLAEAAVSGDQAAAPAVASIGATTKASADAIGDAATETAGASEGFAGTLGDTLGGLVGSLGDMAGGLVGGIGTLLKGLTGLGGEGGFGDLLSGLGTFVAGLFGFAEGGGLDGVLDGRGGGRIAVGTHARADDVLIRGSKDEFMVNGRATSAHRDVLERINAGWSREDVADYLAGDMFGPSIPPSPLQQLADGGGLGPVTGGSGVGRARVAAAGTRLTHGVGGANPVNVNFESRVINNTSARVDTREEDDGKGGRRIIHQLDDMVADGVSRAAAGRASRSARPSGSNRG</sequence>
<dbReference type="InterPro" id="IPR008258">
    <property type="entry name" value="Transglycosylase_SLT_dom_1"/>
</dbReference>
<proteinExistence type="inferred from homology"/>
<dbReference type="Gene3D" id="1.10.530.10">
    <property type="match status" value="1"/>
</dbReference>
<reference evidence="5 6" key="1">
    <citation type="submission" date="2016-07" db="EMBL/GenBank/DDBJ databases">
        <title>Draft Genome Sequence of Methylobrevis pamukkalensis PK2.</title>
        <authorList>
            <person name="Vasilenko O.V."/>
            <person name="Doronina N.V."/>
            <person name="Shmareva M.N."/>
            <person name="Tarlachkov S.V."/>
            <person name="Mustakhimov I."/>
            <person name="Trotsenko Y.A."/>
        </authorList>
    </citation>
    <scope>NUCLEOTIDE SEQUENCE [LARGE SCALE GENOMIC DNA]</scope>
    <source>
        <strain evidence="5 6">PK2</strain>
    </source>
</reference>
<dbReference type="Pfam" id="PF01464">
    <property type="entry name" value="SLT"/>
    <property type="match status" value="1"/>
</dbReference>
<dbReference type="InterPro" id="IPR000189">
    <property type="entry name" value="Transglyc_AS"/>
</dbReference>
<evidence type="ECO:0000256" key="2">
    <source>
        <dbReference type="ARBA" id="ARBA00009387"/>
    </source>
</evidence>
<evidence type="ECO:0000313" key="6">
    <source>
        <dbReference type="Proteomes" id="UP000094622"/>
    </source>
</evidence>
<comment type="similarity">
    <text evidence="2">Belongs to the virb1 family.</text>
</comment>
<feature type="region of interest" description="Disordered" evidence="3">
    <location>
        <begin position="52"/>
        <end position="75"/>
    </location>
</feature>
<dbReference type="PANTHER" id="PTHR37423">
    <property type="entry name" value="SOLUBLE LYTIC MUREIN TRANSGLYCOSYLASE-RELATED"/>
    <property type="match status" value="1"/>
</dbReference>
<dbReference type="AlphaFoldDB" id="A0A1E3GWW6"/>
<gene>
    <name evidence="5" type="primary">slt_2</name>
    <name evidence="5" type="ORF">A6302_04160</name>
</gene>
<dbReference type="InterPro" id="IPR023346">
    <property type="entry name" value="Lysozyme-like_dom_sf"/>
</dbReference>
<comment type="caution">
    <text evidence="5">The sequence shown here is derived from an EMBL/GenBank/DDBJ whole genome shotgun (WGS) entry which is preliminary data.</text>
</comment>
<dbReference type="EMBL" id="MCRJ01000162">
    <property type="protein sequence ID" value="ODN68547.1"/>
    <property type="molecule type" value="Genomic_DNA"/>
</dbReference>